<comment type="caution">
    <text evidence="6">The sequence shown here is derived from an EMBL/GenBank/DDBJ whole genome shotgun (WGS) entry which is preliminary data.</text>
</comment>
<evidence type="ECO:0000256" key="4">
    <source>
        <dbReference type="ARBA" id="ARBA00022786"/>
    </source>
</evidence>
<comment type="pathway">
    <text evidence="1">Protein modification; protein ubiquitination.</text>
</comment>
<evidence type="ECO:0000256" key="1">
    <source>
        <dbReference type="ARBA" id="ARBA00004906"/>
    </source>
</evidence>
<proteinExistence type="predicted"/>
<keyword evidence="5" id="KW-0862">Zinc</keyword>
<dbReference type="RefSeq" id="XP_066716923.1">
    <property type="nucleotide sequence ID" value="XM_066857654.1"/>
</dbReference>
<dbReference type="Proteomes" id="UP001480595">
    <property type="component" value="Unassembled WGS sequence"/>
</dbReference>
<keyword evidence="3" id="KW-0863">Zinc-finger</keyword>
<evidence type="ECO:0000313" key="7">
    <source>
        <dbReference type="Proteomes" id="UP001480595"/>
    </source>
</evidence>
<protein>
    <recommendedName>
        <fullName evidence="8">RING-type domain-containing protein</fullName>
    </recommendedName>
</protein>
<evidence type="ECO:0000256" key="3">
    <source>
        <dbReference type="ARBA" id="ARBA00022771"/>
    </source>
</evidence>
<sequence length="101" mass="11218">MFRHCPGCGVATQKKGGCNHMTCRCGAEWCSVCGELGEDAQAVYAHMFQRHGGWFGVGGGGGGENDEYNNGLEDDGYYHRYRRHARPHPNPGDEHDEWFNA</sequence>
<dbReference type="InterPro" id="IPR051628">
    <property type="entry name" value="LUBAC_E3_Ligases"/>
</dbReference>
<organism evidence="6 7">
    <name type="scientific">Apiospora phragmitis</name>
    <dbReference type="NCBI Taxonomy" id="2905665"/>
    <lineage>
        <taxon>Eukaryota</taxon>
        <taxon>Fungi</taxon>
        <taxon>Dikarya</taxon>
        <taxon>Ascomycota</taxon>
        <taxon>Pezizomycotina</taxon>
        <taxon>Sordariomycetes</taxon>
        <taxon>Xylariomycetidae</taxon>
        <taxon>Amphisphaeriales</taxon>
        <taxon>Apiosporaceae</taxon>
        <taxon>Apiospora</taxon>
    </lineage>
</organism>
<name>A0ABR1VEI0_9PEZI</name>
<dbReference type="EMBL" id="JAQQWL010000006">
    <property type="protein sequence ID" value="KAK8069629.1"/>
    <property type="molecule type" value="Genomic_DNA"/>
</dbReference>
<dbReference type="GeneID" id="92090717"/>
<evidence type="ECO:0000256" key="2">
    <source>
        <dbReference type="ARBA" id="ARBA00022723"/>
    </source>
</evidence>
<evidence type="ECO:0000256" key="5">
    <source>
        <dbReference type="ARBA" id="ARBA00022833"/>
    </source>
</evidence>
<gene>
    <name evidence="6" type="ORF">PG994_006245</name>
</gene>
<dbReference type="Gene3D" id="1.20.120.1750">
    <property type="match status" value="1"/>
</dbReference>
<keyword evidence="4" id="KW-0833">Ubl conjugation pathway</keyword>
<dbReference type="PANTHER" id="PTHR22770:SF13">
    <property type="entry name" value="RING-TYPE DOMAIN-CONTAINING PROTEIN"/>
    <property type="match status" value="1"/>
</dbReference>
<reference evidence="6 7" key="1">
    <citation type="submission" date="2023-01" db="EMBL/GenBank/DDBJ databases">
        <title>Analysis of 21 Apiospora genomes using comparative genomics revels a genus with tremendous synthesis potential of carbohydrate active enzymes and secondary metabolites.</title>
        <authorList>
            <person name="Sorensen T."/>
        </authorList>
    </citation>
    <scope>NUCLEOTIDE SEQUENCE [LARGE SCALE GENOMIC DNA]</scope>
    <source>
        <strain evidence="6 7">CBS 135458</strain>
    </source>
</reference>
<dbReference type="Pfam" id="PF26200">
    <property type="entry name" value="Rcat_RNF216"/>
    <property type="match status" value="1"/>
</dbReference>
<keyword evidence="7" id="KW-1185">Reference proteome</keyword>
<evidence type="ECO:0008006" key="8">
    <source>
        <dbReference type="Google" id="ProtNLM"/>
    </source>
</evidence>
<evidence type="ECO:0000313" key="6">
    <source>
        <dbReference type="EMBL" id="KAK8069629.1"/>
    </source>
</evidence>
<dbReference type="PANTHER" id="PTHR22770">
    <property type="entry name" value="UBIQUITIN CONJUGATING ENZYME 7 INTERACTING PROTEIN-RELATED"/>
    <property type="match status" value="1"/>
</dbReference>
<keyword evidence="2" id="KW-0479">Metal-binding</keyword>
<dbReference type="CDD" id="cd22584">
    <property type="entry name" value="Rcat_RBR_unk"/>
    <property type="match status" value="1"/>
</dbReference>
<accession>A0ABR1VEI0</accession>
<dbReference type="SUPFAM" id="SSF57850">
    <property type="entry name" value="RING/U-box"/>
    <property type="match status" value="1"/>
</dbReference>